<dbReference type="HOGENOM" id="CLU_023304_4_0_1"/>
<dbReference type="SMART" id="SM00232">
    <property type="entry name" value="JAB_MPN"/>
    <property type="match status" value="1"/>
</dbReference>
<dbReference type="InParanoid" id="Q2GQ72"/>
<sequence length="576" mass="65500">MNQTDAMLGNKPMNARQLTDKAKEFEWNPRIGFKHWARAAETIHHQAQVYLREGNFPQSYLVLFRYSVLVLDYLVKHPEAKEPEAKKTLRPLQKRIPKVIETLEILRPQLDDAYDRWVEITTTQKDAARDRDFAPPASSSPYARHAANDPALSWNYASPANILDAQDHQDLAVDLAREEMRRRRRAAGALEDEEYRRRISRQRDGRVYESDRRAPPPYMDDEELRRQMEATRRQLDGSDEHRRYEDEGPARPSTYSYPSITKSSPLGYQRPTSRDRPGGPRIQPPRPPKEREVDRSPARLPPRPDKSLDLERESPILPPPRPAKELALPGSFPDYSPLPEEAPAVPPKPASEPYKKRVTFRPAGYLENGDPIRPVFLPSTLRQKFLAIAANNTRQGLEMCGMLCGTTVNNALFISHLVIPEQRCTSDTCETENESGMLDYCITNDLIVIGWIHTHPTQTCFMSSRDLHTQAGYQVMMPESIAIVCAPQYEPSWGIFRLTNPPGLPHILSCQRTETFHHHAVDNLYVEAGHPQGHVYESKTLEFEPASWGQGKPALLLEPLGRGGPGAHAPGEEQKY</sequence>
<evidence type="ECO:0000259" key="10">
    <source>
        <dbReference type="PROSITE" id="PS50249"/>
    </source>
</evidence>
<dbReference type="Pfam" id="PF08969">
    <property type="entry name" value="USP8_dimer"/>
    <property type="match status" value="1"/>
</dbReference>
<feature type="compositionally biased region" description="Basic and acidic residues" evidence="9">
    <location>
        <begin position="287"/>
        <end position="314"/>
    </location>
</feature>
<evidence type="ECO:0000256" key="7">
    <source>
        <dbReference type="ARBA" id="ARBA00022833"/>
    </source>
</evidence>
<dbReference type="GO" id="GO:0070536">
    <property type="term" value="P:protein K63-linked deubiquitination"/>
    <property type="evidence" value="ECO:0007669"/>
    <property type="project" value="InterPro"/>
</dbReference>
<feature type="domain" description="MPN" evidence="10">
    <location>
        <begin position="375"/>
        <end position="502"/>
    </location>
</feature>
<dbReference type="InterPro" id="IPR037518">
    <property type="entry name" value="MPN"/>
</dbReference>
<keyword evidence="7" id="KW-0862">Zinc</keyword>
<evidence type="ECO:0000256" key="1">
    <source>
        <dbReference type="ARBA" id="ARBA00001947"/>
    </source>
</evidence>
<evidence type="ECO:0000313" key="11">
    <source>
        <dbReference type="EMBL" id="EAQ83478.1"/>
    </source>
</evidence>
<comment type="similarity">
    <text evidence="2">Belongs to the peptidase M67C family.</text>
</comment>
<evidence type="ECO:0000256" key="4">
    <source>
        <dbReference type="ARBA" id="ARBA00022723"/>
    </source>
</evidence>
<dbReference type="VEuPathDB" id="FungiDB:CHGG_09882"/>
<keyword evidence="3" id="KW-0645">Protease</keyword>
<dbReference type="GO" id="GO:0061578">
    <property type="term" value="F:K63-linked deubiquitinase activity"/>
    <property type="evidence" value="ECO:0007669"/>
    <property type="project" value="InterPro"/>
</dbReference>
<dbReference type="PANTHER" id="PTHR12947">
    <property type="entry name" value="AMSH-LIKE PROTEASE"/>
    <property type="match status" value="1"/>
</dbReference>
<dbReference type="GeneID" id="4396882"/>
<name>Q2GQ72_CHAGB</name>
<dbReference type="PANTHER" id="PTHR12947:SF13">
    <property type="entry name" value="FI19924P1"/>
    <property type="match status" value="1"/>
</dbReference>
<organism evidence="11 12">
    <name type="scientific">Chaetomium globosum (strain ATCC 6205 / CBS 148.51 / DSM 1962 / NBRC 6347 / NRRL 1970)</name>
    <name type="common">Soil fungus</name>
    <dbReference type="NCBI Taxonomy" id="306901"/>
    <lineage>
        <taxon>Eukaryota</taxon>
        <taxon>Fungi</taxon>
        <taxon>Dikarya</taxon>
        <taxon>Ascomycota</taxon>
        <taxon>Pezizomycotina</taxon>
        <taxon>Sordariomycetes</taxon>
        <taxon>Sordariomycetidae</taxon>
        <taxon>Sordariales</taxon>
        <taxon>Chaetomiaceae</taxon>
        <taxon>Chaetomium</taxon>
    </lineage>
</organism>
<dbReference type="eggNOG" id="KOG2880">
    <property type="taxonomic scope" value="Eukaryota"/>
</dbReference>
<dbReference type="OMA" id="SWGVFRL"/>
<dbReference type="OrthoDB" id="3640at2759"/>
<gene>
    <name evidence="11" type="ORF">CHGG_09882</name>
</gene>
<dbReference type="GO" id="GO:0016020">
    <property type="term" value="C:membrane"/>
    <property type="evidence" value="ECO:0007669"/>
    <property type="project" value="TreeGrafter"/>
</dbReference>
<keyword evidence="12" id="KW-1185">Reference proteome</keyword>
<dbReference type="SUPFAM" id="SSF102712">
    <property type="entry name" value="JAB1/MPN domain"/>
    <property type="match status" value="1"/>
</dbReference>
<dbReference type="InterPro" id="IPR000555">
    <property type="entry name" value="JAMM/MPN+_dom"/>
</dbReference>
<feature type="region of interest" description="Disordered" evidence="9">
    <location>
        <begin position="200"/>
        <end position="354"/>
    </location>
</feature>
<dbReference type="RefSeq" id="XP_001227809.1">
    <property type="nucleotide sequence ID" value="XM_001227808.1"/>
</dbReference>
<keyword evidence="8" id="KW-0482">Metalloprotease</keyword>
<evidence type="ECO:0000256" key="6">
    <source>
        <dbReference type="ARBA" id="ARBA00022801"/>
    </source>
</evidence>
<feature type="compositionally biased region" description="Basic and acidic residues" evidence="9">
    <location>
        <begin position="200"/>
        <end position="214"/>
    </location>
</feature>
<accession>Q2GQ72</accession>
<dbReference type="InterPro" id="IPR044098">
    <property type="entry name" value="STAMBP/STALP-like_MPN"/>
</dbReference>
<dbReference type="Gene3D" id="3.40.140.10">
    <property type="entry name" value="Cytidine Deaminase, domain 2"/>
    <property type="match status" value="1"/>
</dbReference>
<dbReference type="Gene3D" id="1.20.58.80">
    <property type="entry name" value="Phosphotransferase system, lactose/cellobiose-type IIA subunit"/>
    <property type="match status" value="1"/>
</dbReference>
<dbReference type="InterPro" id="IPR015063">
    <property type="entry name" value="USP8_dimer"/>
</dbReference>
<keyword evidence="5" id="KW-0833">Ubl conjugation pathway</keyword>
<evidence type="ECO:0000256" key="3">
    <source>
        <dbReference type="ARBA" id="ARBA00022670"/>
    </source>
</evidence>
<dbReference type="SUPFAM" id="SSF140856">
    <property type="entry name" value="USP8 N-terminal domain-like"/>
    <property type="match status" value="1"/>
</dbReference>
<dbReference type="CDD" id="cd08066">
    <property type="entry name" value="MPN_AMSH_like"/>
    <property type="match status" value="1"/>
</dbReference>
<dbReference type="EMBL" id="CH408035">
    <property type="protein sequence ID" value="EAQ83478.1"/>
    <property type="molecule type" value="Genomic_DNA"/>
</dbReference>
<evidence type="ECO:0000256" key="9">
    <source>
        <dbReference type="SAM" id="MobiDB-lite"/>
    </source>
</evidence>
<dbReference type="STRING" id="306901.Q2GQ72"/>
<dbReference type="GO" id="GO:0005768">
    <property type="term" value="C:endosome"/>
    <property type="evidence" value="ECO:0007669"/>
    <property type="project" value="TreeGrafter"/>
</dbReference>
<dbReference type="FunFam" id="3.40.140.10:FF:000033">
    <property type="entry name" value="AMSH-like protease sst2"/>
    <property type="match status" value="1"/>
</dbReference>
<evidence type="ECO:0000256" key="5">
    <source>
        <dbReference type="ARBA" id="ARBA00022786"/>
    </source>
</evidence>
<evidence type="ECO:0000256" key="2">
    <source>
        <dbReference type="ARBA" id="ARBA00010981"/>
    </source>
</evidence>
<feature type="compositionally biased region" description="Polar residues" evidence="9">
    <location>
        <begin position="253"/>
        <end position="266"/>
    </location>
</feature>
<dbReference type="PROSITE" id="PS50249">
    <property type="entry name" value="MPN"/>
    <property type="match status" value="1"/>
</dbReference>
<dbReference type="AlphaFoldDB" id="Q2GQ72"/>
<comment type="cofactor">
    <cofactor evidence="1">
        <name>Zn(2+)</name>
        <dbReference type="ChEBI" id="CHEBI:29105"/>
    </cofactor>
</comment>
<dbReference type="GO" id="GO:0140492">
    <property type="term" value="F:metal-dependent deubiquitinase activity"/>
    <property type="evidence" value="ECO:0007669"/>
    <property type="project" value="InterPro"/>
</dbReference>
<dbReference type="MEROPS" id="M67.A14"/>
<protein>
    <recommendedName>
        <fullName evidence="10">MPN domain-containing protein</fullName>
    </recommendedName>
</protein>
<reference evidence="12" key="1">
    <citation type="journal article" date="2015" name="Genome Announc.">
        <title>Draft genome sequence of the cellulolytic fungus Chaetomium globosum.</title>
        <authorList>
            <person name="Cuomo C.A."/>
            <person name="Untereiner W.A."/>
            <person name="Ma L.-J."/>
            <person name="Grabherr M."/>
            <person name="Birren B.W."/>
        </authorList>
    </citation>
    <scope>NUCLEOTIDE SEQUENCE [LARGE SCALE GENOMIC DNA]</scope>
    <source>
        <strain evidence="12">ATCC 6205 / CBS 148.51 / DSM 1962 / NBRC 6347 / NRRL 1970</strain>
    </source>
</reference>
<dbReference type="GO" id="GO:0046872">
    <property type="term" value="F:metal ion binding"/>
    <property type="evidence" value="ECO:0007669"/>
    <property type="project" value="UniProtKB-KW"/>
</dbReference>
<keyword evidence="4" id="KW-0479">Metal-binding</keyword>
<dbReference type="Proteomes" id="UP000001056">
    <property type="component" value="Unassembled WGS sequence"/>
</dbReference>
<dbReference type="Pfam" id="PF01398">
    <property type="entry name" value="JAB"/>
    <property type="match status" value="1"/>
</dbReference>
<evidence type="ECO:0000256" key="8">
    <source>
        <dbReference type="ARBA" id="ARBA00023049"/>
    </source>
</evidence>
<proteinExistence type="inferred from homology"/>
<dbReference type="GO" id="GO:0006508">
    <property type="term" value="P:proteolysis"/>
    <property type="evidence" value="ECO:0007669"/>
    <property type="project" value="UniProtKB-KW"/>
</dbReference>
<feature type="compositionally biased region" description="Basic and acidic residues" evidence="9">
    <location>
        <begin position="223"/>
        <end position="249"/>
    </location>
</feature>
<evidence type="ECO:0000313" key="12">
    <source>
        <dbReference type="Proteomes" id="UP000001056"/>
    </source>
</evidence>
<keyword evidence="6" id="KW-0378">Hydrolase</keyword>